<dbReference type="Gene3D" id="1.20.58.160">
    <property type="match status" value="1"/>
</dbReference>
<feature type="region of interest" description="Disordered" evidence="4">
    <location>
        <begin position="233"/>
        <end position="264"/>
    </location>
</feature>
<name>A0A4S4DW00_CAMSN</name>
<dbReference type="GO" id="GO:0043130">
    <property type="term" value="F:ubiquitin binding"/>
    <property type="evidence" value="ECO:0007669"/>
    <property type="project" value="InterPro"/>
</dbReference>
<dbReference type="CDD" id="cd14231">
    <property type="entry name" value="GAT_GGA-like_plant"/>
    <property type="match status" value="1"/>
</dbReference>
<evidence type="ECO:0000256" key="4">
    <source>
        <dbReference type="SAM" id="MobiDB-lite"/>
    </source>
</evidence>
<dbReference type="GO" id="GO:0005737">
    <property type="term" value="C:cytoplasm"/>
    <property type="evidence" value="ECO:0007669"/>
    <property type="project" value="UniProtKB-ARBA"/>
</dbReference>
<dbReference type="EMBL" id="SDRB02009947">
    <property type="protein sequence ID" value="THG07528.1"/>
    <property type="molecule type" value="Genomic_DNA"/>
</dbReference>
<dbReference type="SUPFAM" id="SSF89009">
    <property type="entry name" value="GAT-like domain"/>
    <property type="match status" value="1"/>
</dbReference>
<dbReference type="Pfam" id="PF03127">
    <property type="entry name" value="GAT"/>
    <property type="match status" value="1"/>
</dbReference>
<sequence length="436" mass="48117">MHVVAPMVAPCSTSRSTHPCSYTLDLKLRFGRNLVTSATTRKITGGWLGRRCRQWTDMANNAASCVERATSDMLIGVAFAIAILVMVQNAIIWKSQSGDSSIPCMAEIHTAQGLADVLMEMLGALDPQNREGVQQEVIVDLVEQCRSYQKRVMVLVNNTADEELLCMGLALNDELQHVLRCHDNVAKGTTAVAVGTAENSVAPVVNVNHEDEESDDDFSQLAHRSLRDTLQGRRLKPANPNNEPVRINPILPPPPSFKKSTSDAGMVDYLSGDAYNAERSFPNHSNNTNSVLPLSAPTLSSSSPPPDFINPTAPMFTGHSTYDQRSPTTKSSDRSPLTPRDVQSPLLIPPPPSKYNQRQQFFEQHQALSGSASPSRQIRFLSDGLVGPTVISLLTLLPPLNKRRRKMHFSEIWLILQKPGHLRLQNPMGHFEWMCN</sequence>
<feature type="region of interest" description="Disordered" evidence="4">
    <location>
        <begin position="280"/>
        <end position="345"/>
    </location>
</feature>
<organism evidence="6 7">
    <name type="scientific">Camellia sinensis var. sinensis</name>
    <name type="common">China tea</name>
    <dbReference type="NCBI Taxonomy" id="542762"/>
    <lineage>
        <taxon>Eukaryota</taxon>
        <taxon>Viridiplantae</taxon>
        <taxon>Streptophyta</taxon>
        <taxon>Embryophyta</taxon>
        <taxon>Tracheophyta</taxon>
        <taxon>Spermatophyta</taxon>
        <taxon>Magnoliopsida</taxon>
        <taxon>eudicotyledons</taxon>
        <taxon>Gunneridae</taxon>
        <taxon>Pentapetalae</taxon>
        <taxon>asterids</taxon>
        <taxon>Ericales</taxon>
        <taxon>Theaceae</taxon>
        <taxon>Camellia</taxon>
    </lineage>
</organism>
<comment type="subcellular location">
    <subcellularLocation>
        <location evidence="1">Membrane</location>
        <topology evidence="1">Peripheral membrane protein</topology>
    </subcellularLocation>
</comment>
<reference evidence="6 7" key="1">
    <citation type="journal article" date="2018" name="Proc. Natl. Acad. Sci. U.S.A.">
        <title>Draft genome sequence of Camellia sinensis var. sinensis provides insights into the evolution of the tea genome and tea quality.</title>
        <authorList>
            <person name="Wei C."/>
            <person name="Yang H."/>
            <person name="Wang S."/>
            <person name="Zhao J."/>
            <person name="Liu C."/>
            <person name="Gao L."/>
            <person name="Xia E."/>
            <person name="Lu Y."/>
            <person name="Tai Y."/>
            <person name="She G."/>
            <person name="Sun J."/>
            <person name="Cao H."/>
            <person name="Tong W."/>
            <person name="Gao Q."/>
            <person name="Li Y."/>
            <person name="Deng W."/>
            <person name="Jiang X."/>
            <person name="Wang W."/>
            <person name="Chen Q."/>
            <person name="Zhang S."/>
            <person name="Li H."/>
            <person name="Wu J."/>
            <person name="Wang P."/>
            <person name="Li P."/>
            <person name="Shi C."/>
            <person name="Zheng F."/>
            <person name="Jian J."/>
            <person name="Huang B."/>
            <person name="Shan D."/>
            <person name="Shi M."/>
            <person name="Fang C."/>
            <person name="Yue Y."/>
            <person name="Li F."/>
            <person name="Li D."/>
            <person name="Wei S."/>
            <person name="Han B."/>
            <person name="Jiang C."/>
            <person name="Yin Y."/>
            <person name="Xia T."/>
            <person name="Zhang Z."/>
            <person name="Bennetzen J.L."/>
            <person name="Zhao S."/>
            <person name="Wan X."/>
        </authorList>
    </citation>
    <scope>NUCLEOTIDE SEQUENCE [LARGE SCALE GENOMIC DNA]</scope>
    <source>
        <strain evidence="7">cv. Shuchazao</strain>
        <tissue evidence="6">Leaf</tissue>
    </source>
</reference>
<evidence type="ECO:0000256" key="2">
    <source>
        <dbReference type="ARBA" id="ARBA00007708"/>
    </source>
</evidence>
<gene>
    <name evidence="6" type="ORF">TEA_006418</name>
</gene>
<feature type="compositionally biased region" description="Polar residues" evidence="4">
    <location>
        <begin position="318"/>
        <end position="330"/>
    </location>
</feature>
<dbReference type="InterPro" id="IPR038425">
    <property type="entry name" value="GAT_sf"/>
</dbReference>
<dbReference type="PANTHER" id="PTHR45898:SF14">
    <property type="entry name" value="TOM1-LIKE PROTEIN 4"/>
    <property type="match status" value="1"/>
</dbReference>
<accession>A0A4S4DW00</accession>
<comment type="similarity">
    <text evidence="2">Belongs to the TOM1 family.</text>
</comment>
<keyword evidence="3" id="KW-0472">Membrane</keyword>
<keyword evidence="7" id="KW-1185">Reference proteome</keyword>
<dbReference type="InterPro" id="IPR004152">
    <property type="entry name" value="GAT_dom"/>
</dbReference>
<dbReference type="Proteomes" id="UP000306102">
    <property type="component" value="Unassembled WGS sequence"/>
</dbReference>
<dbReference type="PANTHER" id="PTHR45898">
    <property type="entry name" value="TOM1-LIKE PROTEIN"/>
    <property type="match status" value="1"/>
</dbReference>
<feature type="compositionally biased region" description="Low complexity" evidence="4">
    <location>
        <begin position="292"/>
        <end position="302"/>
    </location>
</feature>
<dbReference type="GO" id="GO:0035091">
    <property type="term" value="F:phosphatidylinositol binding"/>
    <property type="evidence" value="ECO:0007669"/>
    <property type="project" value="InterPro"/>
</dbReference>
<comment type="caution">
    <text evidence="6">The sequence shown here is derived from an EMBL/GenBank/DDBJ whole genome shotgun (WGS) entry which is preliminary data.</text>
</comment>
<evidence type="ECO:0000313" key="6">
    <source>
        <dbReference type="EMBL" id="THG07528.1"/>
    </source>
</evidence>
<feature type="compositionally biased region" description="Polar residues" evidence="4">
    <location>
        <begin position="282"/>
        <end position="291"/>
    </location>
</feature>
<feature type="domain" description="GAT" evidence="5">
    <location>
        <begin position="99"/>
        <end position="187"/>
    </location>
</feature>
<dbReference type="GO" id="GO:0016020">
    <property type="term" value="C:membrane"/>
    <property type="evidence" value="ECO:0007669"/>
    <property type="project" value="UniProtKB-SubCell"/>
</dbReference>
<dbReference type="PROSITE" id="PS50909">
    <property type="entry name" value="GAT"/>
    <property type="match status" value="1"/>
</dbReference>
<dbReference type="InterPro" id="IPR044836">
    <property type="entry name" value="TOL_plant"/>
</dbReference>
<evidence type="ECO:0000256" key="3">
    <source>
        <dbReference type="ARBA" id="ARBA00023136"/>
    </source>
</evidence>
<proteinExistence type="inferred from homology"/>
<evidence type="ECO:0000259" key="5">
    <source>
        <dbReference type="PROSITE" id="PS50909"/>
    </source>
</evidence>
<protein>
    <recommendedName>
        <fullName evidence="5">GAT domain-containing protein</fullName>
    </recommendedName>
</protein>
<evidence type="ECO:0000256" key="1">
    <source>
        <dbReference type="ARBA" id="ARBA00004170"/>
    </source>
</evidence>
<dbReference type="GO" id="GO:0043328">
    <property type="term" value="P:protein transport to vacuole involved in ubiquitin-dependent protein catabolic process via the multivesicular body sorting pathway"/>
    <property type="evidence" value="ECO:0007669"/>
    <property type="project" value="InterPro"/>
</dbReference>
<dbReference type="STRING" id="542762.A0A4S4DW00"/>
<evidence type="ECO:0000313" key="7">
    <source>
        <dbReference type="Proteomes" id="UP000306102"/>
    </source>
</evidence>
<dbReference type="AlphaFoldDB" id="A0A4S4DW00"/>